<dbReference type="GO" id="GO:0005198">
    <property type="term" value="F:structural molecule activity"/>
    <property type="evidence" value="ECO:0007669"/>
    <property type="project" value="InterPro"/>
</dbReference>
<dbReference type="GO" id="GO:0005576">
    <property type="term" value="C:extracellular region"/>
    <property type="evidence" value="ECO:0007669"/>
    <property type="project" value="UniProtKB-SubCell"/>
</dbReference>
<dbReference type="PANTHER" id="PTHR42792:SF2">
    <property type="entry name" value="FLAGELLIN"/>
    <property type="match status" value="1"/>
</dbReference>
<evidence type="ECO:0000256" key="3">
    <source>
        <dbReference type="ARBA" id="ARBA00005709"/>
    </source>
</evidence>
<keyword evidence="8" id="KW-0282">Flagellum</keyword>
<dbReference type="Gene3D" id="1.20.1330.10">
    <property type="entry name" value="f41 fragment of flagellin, N-terminal domain"/>
    <property type="match status" value="1"/>
</dbReference>
<keyword evidence="4" id="KW-0964">Secreted</keyword>
<comment type="similarity">
    <text evidence="3">Belongs to the bacterial flagellin family.</text>
</comment>
<evidence type="ECO:0000256" key="5">
    <source>
        <dbReference type="ARBA" id="ARBA00023143"/>
    </source>
</evidence>
<dbReference type="InterPro" id="IPR001492">
    <property type="entry name" value="Flagellin"/>
</dbReference>
<reference evidence="8 9" key="1">
    <citation type="submission" date="2018-06" db="EMBL/GenBank/DDBJ databases">
        <authorList>
            <consortium name="Pathogen Informatics"/>
            <person name="Doyle S."/>
        </authorList>
    </citation>
    <scope>NUCLEOTIDE SEQUENCE [LARGE SCALE GENOMIC DNA]</scope>
    <source>
        <strain evidence="8 9">NCTC8261</strain>
    </source>
</reference>
<proteinExistence type="inferred from homology"/>
<comment type="subcellular location">
    <subcellularLocation>
        <location evidence="1">Bacterial flagellum</location>
    </subcellularLocation>
    <subcellularLocation>
        <location evidence="2">Secreted</location>
    </subcellularLocation>
</comment>
<evidence type="ECO:0000313" key="8">
    <source>
        <dbReference type="EMBL" id="SUH36726.1"/>
    </source>
</evidence>
<evidence type="ECO:0000259" key="7">
    <source>
        <dbReference type="Pfam" id="PF00669"/>
    </source>
</evidence>
<evidence type="ECO:0000313" key="9">
    <source>
        <dbReference type="Proteomes" id="UP000254712"/>
    </source>
</evidence>
<gene>
    <name evidence="8" type="primary">fliC_1</name>
    <name evidence="8" type="ORF">NCTC8261_02998</name>
</gene>
<evidence type="ECO:0000256" key="4">
    <source>
        <dbReference type="ARBA" id="ARBA00022525"/>
    </source>
</evidence>
<keyword evidence="8" id="KW-0966">Cell projection</keyword>
<dbReference type="Pfam" id="PF00669">
    <property type="entry name" value="Flagellin_N"/>
    <property type="match status" value="1"/>
</dbReference>
<keyword evidence="8" id="KW-0969">Cilium</keyword>
<sequence>MRELSVQAANGSNSGSDLKSIQDEIDQRLNEINRVAEQTDFNGKKVLSQDGQLTIQVGANDAKLSQSIFRKSIKLSWA</sequence>
<feature type="compositionally biased region" description="Polar residues" evidence="6">
    <location>
        <begin position="7"/>
        <end position="19"/>
    </location>
</feature>
<protein>
    <submittedName>
        <fullName evidence="8">Phase-1 flagellin</fullName>
    </submittedName>
</protein>
<dbReference type="SUPFAM" id="SSF64518">
    <property type="entry name" value="Phase 1 flagellin"/>
    <property type="match status" value="1"/>
</dbReference>
<organism evidence="8 9">
    <name type="scientific">Salmonella enterica I</name>
    <dbReference type="NCBI Taxonomy" id="59201"/>
    <lineage>
        <taxon>Bacteria</taxon>
        <taxon>Pseudomonadati</taxon>
        <taxon>Pseudomonadota</taxon>
        <taxon>Gammaproteobacteria</taxon>
        <taxon>Enterobacterales</taxon>
        <taxon>Enterobacteriaceae</taxon>
        <taxon>Salmonella</taxon>
    </lineage>
</organism>
<name>A0A379WTJ9_SALET</name>
<dbReference type="EMBL" id="UGXT01000002">
    <property type="protein sequence ID" value="SUH36726.1"/>
    <property type="molecule type" value="Genomic_DNA"/>
</dbReference>
<evidence type="ECO:0000256" key="2">
    <source>
        <dbReference type="ARBA" id="ARBA00004613"/>
    </source>
</evidence>
<dbReference type="AlphaFoldDB" id="A0A379WTJ9"/>
<evidence type="ECO:0000256" key="6">
    <source>
        <dbReference type="SAM" id="MobiDB-lite"/>
    </source>
</evidence>
<dbReference type="GO" id="GO:0009288">
    <property type="term" value="C:bacterial-type flagellum"/>
    <property type="evidence" value="ECO:0007669"/>
    <property type="project" value="UniProtKB-SubCell"/>
</dbReference>
<accession>A0A379WTJ9</accession>
<evidence type="ECO:0000256" key="1">
    <source>
        <dbReference type="ARBA" id="ARBA00004365"/>
    </source>
</evidence>
<dbReference type="PANTHER" id="PTHR42792">
    <property type="entry name" value="FLAGELLIN"/>
    <property type="match status" value="1"/>
</dbReference>
<keyword evidence="5" id="KW-0975">Bacterial flagellum</keyword>
<feature type="region of interest" description="Disordered" evidence="6">
    <location>
        <begin position="1"/>
        <end position="20"/>
    </location>
</feature>
<dbReference type="InterPro" id="IPR001029">
    <property type="entry name" value="Flagellin_N"/>
</dbReference>
<dbReference type="Proteomes" id="UP000254712">
    <property type="component" value="Unassembled WGS sequence"/>
</dbReference>
<feature type="domain" description="Flagellin N-terminal" evidence="7">
    <location>
        <begin position="1"/>
        <end position="49"/>
    </location>
</feature>